<dbReference type="PROSITE" id="PS50076">
    <property type="entry name" value="DNAJ_2"/>
    <property type="match status" value="1"/>
</dbReference>
<accession>A0A819CYR1</accession>
<dbReference type="EMBL" id="CAJOBJ010008078">
    <property type="protein sequence ID" value="CAF4102783.1"/>
    <property type="molecule type" value="Genomic_DNA"/>
</dbReference>
<dbReference type="InterPro" id="IPR036869">
    <property type="entry name" value="J_dom_sf"/>
</dbReference>
<dbReference type="Proteomes" id="UP000663842">
    <property type="component" value="Unassembled WGS sequence"/>
</dbReference>
<dbReference type="PRINTS" id="PR00625">
    <property type="entry name" value="JDOMAIN"/>
</dbReference>
<reference evidence="7" key="1">
    <citation type="submission" date="2021-02" db="EMBL/GenBank/DDBJ databases">
        <authorList>
            <person name="Nowell W R."/>
        </authorList>
    </citation>
    <scope>NUCLEOTIDE SEQUENCE</scope>
</reference>
<dbReference type="AlphaFoldDB" id="A0A819CYR1"/>
<evidence type="ECO:0000313" key="10">
    <source>
        <dbReference type="Proteomes" id="UP000663866"/>
    </source>
</evidence>
<dbReference type="EMBL" id="CAJNRF010000013">
    <property type="protein sequence ID" value="CAF1928968.1"/>
    <property type="molecule type" value="Genomic_DNA"/>
</dbReference>
<dbReference type="PANTHER" id="PTHR44145:SF3">
    <property type="entry name" value="DNAJ HOMOLOG SUBFAMILY A MEMBER 3, MITOCHONDRIAL"/>
    <property type="match status" value="1"/>
</dbReference>
<keyword evidence="10" id="KW-1185">Reference proteome</keyword>
<dbReference type="InterPro" id="IPR018253">
    <property type="entry name" value="DnaJ_domain_CS"/>
</dbReference>
<evidence type="ECO:0000313" key="5">
    <source>
        <dbReference type="EMBL" id="CAF1928968.1"/>
    </source>
</evidence>
<dbReference type="EMBL" id="CAJOBF010001673">
    <property type="protein sequence ID" value="CAF3973430.1"/>
    <property type="molecule type" value="Genomic_DNA"/>
</dbReference>
<dbReference type="SUPFAM" id="SSF46565">
    <property type="entry name" value="Chaperone J-domain"/>
    <property type="match status" value="1"/>
</dbReference>
<dbReference type="EMBL" id="CAJNRG010001051">
    <property type="protein sequence ID" value="CAF2026517.1"/>
    <property type="molecule type" value="Genomic_DNA"/>
</dbReference>
<evidence type="ECO:0000313" key="7">
    <source>
        <dbReference type="EMBL" id="CAF3826799.1"/>
    </source>
</evidence>
<name>A0A819CYR1_9BILA</name>
<dbReference type="Proteomes" id="UP000681720">
    <property type="component" value="Unassembled WGS sequence"/>
</dbReference>
<dbReference type="InterPro" id="IPR001623">
    <property type="entry name" value="DnaJ_domain"/>
</dbReference>
<dbReference type="OrthoDB" id="10250354at2759"/>
<gene>
    <name evidence="3" type="ORF">CJN711_LOCUS25402</name>
    <name evidence="9" type="ORF">GIL414_LOCUS17186</name>
    <name evidence="4" type="ORF">KQP761_LOCUS29731</name>
    <name evidence="7" type="ORF">OVN521_LOCUS5398</name>
    <name evidence="8" type="ORF">UXM345_LOCUS14618</name>
    <name evidence="5" type="ORF">WKI299_LOCUS258</name>
    <name evidence="6" type="ORF">XDN619_LOCUS4595</name>
</gene>
<dbReference type="Proteomes" id="UP000663887">
    <property type="component" value="Unassembled WGS sequence"/>
</dbReference>
<comment type="caution">
    <text evidence="7">The sequence shown here is derived from an EMBL/GenBank/DDBJ whole genome shotgun (WGS) entry which is preliminary data.</text>
</comment>
<keyword evidence="1" id="KW-0143">Chaperone</keyword>
<evidence type="ECO:0000259" key="2">
    <source>
        <dbReference type="PROSITE" id="PS50076"/>
    </source>
</evidence>
<evidence type="ECO:0000313" key="3">
    <source>
        <dbReference type="EMBL" id="CAF1466245.1"/>
    </source>
</evidence>
<evidence type="ECO:0000313" key="4">
    <source>
        <dbReference type="EMBL" id="CAF1649680.1"/>
    </source>
</evidence>
<dbReference type="PROSITE" id="PS00636">
    <property type="entry name" value="DNAJ_1"/>
    <property type="match status" value="1"/>
</dbReference>
<dbReference type="Pfam" id="PF00226">
    <property type="entry name" value="DnaJ"/>
    <property type="match status" value="1"/>
</dbReference>
<dbReference type="SMART" id="SM00271">
    <property type="entry name" value="DnaJ"/>
    <property type="match status" value="1"/>
</dbReference>
<dbReference type="EMBL" id="CAJNOW010016359">
    <property type="protein sequence ID" value="CAF1649680.1"/>
    <property type="molecule type" value="Genomic_DNA"/>
</dbReference>
<dbReference type="Gene3D" id="1.10.287.110">
    <property type="entry name" value="DnaJ domain"/>
    <property type="match status" value="1"/>
</dbReference>
<feature type="domain" description="J" evidence="2">
    <location>
        <begin position="9"/>
        <end position="73"/>
    </location>
</feature>
<dbReference type="InterPro" id="IPR051938">
    <property type="entry name" value="Apopto_cytoskel_mod"/>
</dbReference>
<dbReference type="Proteomes" id="UP000663855">
    <property type="component" value="Unassembled WGS sequence"/>
</dbReference>
<dbReference type="Proteomes" id="UP000663866">
    <property type="component" value="Unassembled WGS sequence"/>
</dbReference>
<evidence type="ECO:0000313" key="8">
    <source>
        <dbReference type="EMBL" id="CAF3973430.1"/>
    </source>
</evidence>
<sequence length="293" mass="34530">MVSNPSMVDYYKELGITQHAIAADIRTAYKRLALLWHPDRNKDNDAEEKFKAIKQAYDVLSDDNRRREYDEQRAMSSQRKRNARFETKKAATTTNMNYTEPNQDSFNLHTFDQFMSTPIDPFDILNDIQFFQDSDFTSKMMNSPSYRNLYTQIFNSMNDNLDSNRHMPSSSSIYLGNDRLFRQATNPRSKHHVHHKRPSTKFPSANPIQVIHSTMPNEWFLNELIDLHEHQNVVNMQPSYSPFNNDSFFNDLTHCTNCHKKISADRTRLIQHEQQCRQNMNRHTTMPSKSVRV</sequence>
<evidence type="ECO:0000313" key="6">
    <source>
        <dbReference type="EMBL" id="CAF2026517.1"/>
    </source>
</evidence>
<dbReference type="EMBL" id="CAJNOV010011831">
    <property type="protein sequence ID" value="CAF1466245.1"/>
    <property type="molecule type" value="Genomic_DNA"/>
</dbReference>
<dbReference type="Proteomes" id="UP000663834">
    <property type="component" value="Unassembled WGS sequence"/>
</dbReference>
<organism evidence="7 10">
    <name type="scientific">Rotaria magnacalcarata</name>
    <dbReference type="NCBI Taxonomy" id="392030"/>
    <lineage>
        <taxon>Eukaryota</taxon>
        <taxon>Metazoa</taxon>
        <taxon>Spiralia</taxon>
        <taxon>Gnathifera</taxon>
        <taxon>Rotifera</taxon>
        <taxon>Eurotatoria</taxon>
        <taxon>Bdelloidea</taxon>
        <taxon>Philodinida</taxon>
        <taxon>Philodinidae</taxon>
        <taxon>Rotaria</taxon>
    </lineage>
</organism>
<dbReference type="PANTHER" id="PTHR44145">
    <property type="entry name" value="DNAJ HOMOLOG SUBFAMILY A MEMBER 3, MITOCHONDRIAL"/>
    <property type="match status" value="1"/>
</dbReference>
<proteinExistence type="predicted"/>
<protein>
    <recommendedName>
        <fullName evidence="2">J domain-containing protein</fullName>
    </recommendedName>
</protein>
<evidence type="ECO:0000313" key="9">
    <source>
        <dbReference type="EMBL" id="CAF4102783.1"/>
    </source>
</evidence>
<dbReference type="EMBL" id="CAJOBG010000536">
    <property type="protein sequence ID" value="CAF3826799.1"/>
    <property type="molecule type" value="Genomic_DNA"/>
</dbReference>
<evidence type="ECO:0000256" key="1">
    <source>
        <dbReference type="ARBA" id="ARBA00023186"/>
    </source>
</evidence>
<dbReference type="Proteomes" id="UP000663856">
    <property type="component" value="Unassembled WGS sequence"/>
</dbReference>
<dbReference type="CDD" id="cd06257">
    <property type="entry name" value="DnaJ"/>
    <property type="match status" value="1"/>
</dbReference>